<keyword evidence="1" id="KW-0472">Membrane</keyword>
<dbReference type="Proteomes" id="UP000049495">
    <property type="component" value="Unassembled WGS sequence"/>
</dbReference>
<gene>
    <name evidence="2" type="ORF">VCR5J5_720106</name>
</gene>
<keyword evidence="1" id="KW-1133">Transmembrane helix</keyword>
<comment type="caution">
    <text evidence="2">The sequence shown here is derived from an EMBL/GenBank/DDBJ whole genome shotgun (WGS) entry which is preliminary data.</text>
</comment>
<dbReference type="EMBL" id="CCJV01000136">
    <property type="protein sequence ID" value="CDT59237.1"/>
    <property type="molecule type" value="Genomic_DNA"/>
</dbReference>
<reference evidence="3" key="1">
    <citation type="submission" date="2014-06" db="EMBL/GenBank/DDBJ databases">
        <authorList>
            <person name="Le Roux Frederique"/>
        </authorList>
    </citation>
    <scope>NUCLEOTIDE SEQUENCE [LARGE SCALE GENOMIC DNA]</scope>
    <source>
        <strain evidence="3">J5-5</strain>
    </source>
</reference>
<evidence type="ECO:0000256" key="1">
    <source>
        <dbReference type="SAM" id="Phobius"/>
    </source>
</evidence>
<feature type="transmembrane region" description="Helical" evidence="1">
    <location>
        <begin position="30"/>
        <end position="47"/>
    </location>
</feature>
<proteinExistence type="predicted"/>
<accession>A0A822N4L2</accession>
<keyword evidence="1" id="KW-0812">Transmembrane</keyword>
<dbReference type="AlphaFoldDB" id="A0A822N4L2"/>
<sequence length="57" mass="6551">MSILLTFQLNNVTKILGLTIVTRNHLKLEILLITINFGYLFVTLGLCRERIYSLIVT</sequence>
<name>A0A822N4L2_9VIBR</name>
<protein>
    <submittedName>
        <fullName evidence="2">Uncharacterized protein</fullName>
    </submittedName>
</protein>
<evidence type="ECO:0000313" key="3">
    <source>
        <dbReference type="Proteomes" id="UP000049495"/>
    </source>
</evidence>
<organism evidence="2 3">
    <name type="scientific">Vibrio crassostreae</name>
    <dbReference type="NCBI Taxonomy" id="246167"/>
    <lineage>
        <taxon>Bacteria</taxon>
        <taxon>Pseudomonadati</taxon>
        <taxon>Pseudomonadota</taxon>
        <taxon>Gammaproteobacteria</taxon>
        <taxon>Vibrionales</taxon>
        <taxon>Vibrionaceae</taxon>
        <taxon>Vibrio</taxon>
    </lineage>
</organism>
<evidence type="ECO:0000313" key="2">
    <source>
        <dbReference type="EMBL" id="CDT59237.1"/>
    </source>
</evidence>